<sequence>MFKRRTSKVRQRRQVRVLRASVMSPRIFWYDFRKALWGCVRLLVILALVGAAGWGVWRGVEVGLLENEEFKLRQIVLNENTALDEIRLLDVAGIDLEGSLFDCDADDIRKSLISLPEVAAAKVKCNYPGTLEVTVAPRTPFVWVACESQSIPPRDLARGFLVDRSGHLFRCTRGLYETARKLPVIEIRDGGASLKAGEVIDHPDFARGLRLYRTALDFSADAVEWVDTIRQHKAWGSKLVTRDEIEATFGHEHLRRQMEDFLAAVGHAREKGDRIATIQLIGKRNLPVTFHEVSPPRAIPVPEPAPETPAETDISRLLNR</sequence>
<evidence type="ECO:0000259" key="9">
    <source>
        <dbReference type="PROSITE" id="PS51779"/>
    </source>
</evidence>
<keyword evidence="7" id="KW-0131">Cell cycle</keyword>
<keyword evidence="4" id="KW-0812">Transmembrane</keyword>
<comment type="subcellular location">
    <subcellularLocation>
        <location evidence="1">Membrane</location>
    </subcellularLocation>
</comment>
<feature type="region of interest" description="Disordered" evidence="8">
    <location>
        <begin position="297"/>
        <end position="320"/>
    </location>
</feature>
<evidence type="ECO:0000256" key="2">
    <source>
        <dbReference type="ARBA" id="ARBA00022475"/>
    </source>
</evidence>
<evidence type="ECO:0000256" key="3">
    <source>
        <dbReference type="ARBA" id="ARBA00022618"/>
    </source>
</evidence>
<evidence type="ECO:0000313" key="11">
    <source>
        <dbReference type="Proteomes" id="UP000658278"/>
    </source>
</evidence>
<dbReference type="GO" id="GO:0016020">
    <property type="term" value="C:membrane"/>
    <property type="evidence" value="ECO:0007669"/>
    <property type="project" value="UniProtKB-SubCell"/>
</dbReference>
<dbReference type="Gene3D" id="3.10.20.310">
    <property type="entry name" value="membrane protein fhac"/>
    <property type="match status" value="1"/>
</dbReference>
<dbReference type="Pfam" id="PF08478">
    <property type="entry name" value="POTRA_1"/>
    <property type="match status" value="1"/>
</dbReference>
<keyword evidence="11" id="KW-1185">Reference proteome</keyword>
<dbReference type="InterPro" id="IPR034746">
    <property type="entry name" value="POTRA"/>
</dbReference>
<evidence type="ECO:0000256" key="8">
    <source>
        <dbReference type="SAM" id="MobiDB-lite"/>
    </source>
</evidence>
<keyword evidence="3" id="KW-0132">Cell division</keyword>
<accession>A0A934RBL8</accession>
<dbReference type="InterPro" id="IPR026579">
    <property type="entry name" value="FtsQ"/>
</dbReference>
<dbReference type="PANTHER" id="PTHR35851">
    <property type="entry name" value="CELL DIVISION PROTEIN FTSQ"/>
    <property type="match status" value="1"/>
</dbReference>
<dbReference type="EMBL" id="JAENII010000001">
    <property type="protein sequence ID" value="MBK1825480.1"/>
    <property type="molecule type" value="Genomic_DNA"/>
</dbReference>
<feature type="compositionally biased region" description="Pro residues" evidence="8">
    <location>
        <begin position="297"/>
        <end position="307"/>
    </location>
</feature>
<evidence type="ECO:0000256" key="1">
    <source>
        <dbReference type="ARBA" id="ARBA00004370"/>
    </source>
</evidence>
<reference evidence="10" key="1">
    <citation type="submission" date="2021-01" db="EMBL/GenBank/DDBJ databases">
        <title>Modified the classification status of verrucomicrobia.</title>
        <authorList>
            <person name="Feng X."/>
        </authorList>
    </citation>
    <scope>NUCLEOTIDE SEQUENCE</scope>
    <source>
        <strain evidence="10">KCTC 22201</strain>
    </source>
</reference>
<name>A0A934RBL8_9BACT</name>
<evidence type="ECO:0000256" key="6">
    <source>
        <dbReference type="ARBA" id="ARBA00023136"/>
    </source>
</evidence>
<dbReference type="PANTHER" id="PTHR35851:SF1">
    <property type="entry name" value="CELL DIVISION PROTEIN FTSQ"/>
    <property type="match status" value="1"/>
</dbReference>
<evidence type="ECO:0000256" key="4">
    <source>
        <dbReference type="ARBA" id="ARBA00022692"/>
    </source>
</evidence>
<proteinExistence type="predicted"/>
<protein>
    <submittedName>
        <fullName evidence="10">FtsQ-type POTRA domain-containing protein</fullName>
    </submittedName>
</protein>
<keyword evidence="5" id="KW-1133">Transmembrane helix</keyword>
<organism evidence="10 11">
    <name type="scientific">Haloferula rosea</name>
    <dbReference type="NCBI Taxonomy" id="490093"/>
    <lineage>
        <taxon>Bacteria</taxon>
        <taxon>Pseudomonadati</taxon>
        <taxon>Verrucomicrobiota</taxon>
        <taxon>Verrucomicrobiia</taxon>
        <taxon>Verrucomicrobiales</taxon>
        <taxon>Verrucomicrobiaceae</taxon>
        <taxon>Haloferula</taxon>
    </lineage>
</organism>
<gene>
    <name evidence="10" type="ORF">JIN81_00490</name>
</gene>
<dbReference type="Proteomes" id="UP000658278">
    <property type="component" value="Unassembled WGS sequence"/>
</dbReference>
<keyword evidence="2" id="KW-1003">Cell membrane</keyword>
<comment type="caution">
    <text evidence="10">The sequence shown here is derived from an EMBL/GenBank/DDBJ whole genome shotgun (WGS) entry which is preliminary data.</text>
</comment>
<dbReference type="GO" id="GO:0090529">
    <property type="term" value="P:cell septum assembly"/>
    <property type="evidence" value="ECO:0007669"/>
    <property type="project" value="InterPro"/>
</dbReference>
<evidence type="ECO:0000256" key="5">
    <source>
        <dbReference type="ARBA" id="ARBA00022989"/>
    </source>
</evidence>
<dbReference type="AlphaFoldDB" id="A0A934RBL8"/>
<keyword evidence="6" id="KW-0472">Membrane</keyword>
<feature type="domain" description="POTRA" evidence="9">
    <location>
        <begin position="70"/>
        <end position="138"/>
    </location>
</feature>
<dbReference type="RefSeq" id="WP_200275130.1">
    <property type="nucleotide sequence ID" value="NZ_JAENII010000001.1"/>
</dbReference>
<dbReference type="PROSITE" id="PS51779">
    <property type="entry name" value="POTRA"/>
    <property type="match status" value="1"/>
</dbReference>
<evidence type="ECO:0000256" key="7">
    <source>
        <dbReference type="ARBA" id="ARBA00023306"/>
    </source>
</evidence>
<evidence type="ECO:0000313" key="10">
    <source>
        <dbReference type="EMBL" id="MBK1825480.1"/>
    </source>
</evidence>
<dbReference type="InterPro" id="IPR013685">
    <property type="entry name" value="POTRA_FtsQ_type"/>
</dbReference>